<organism evidence="2 3">
    <name type="scientific">Xanthomonas hortorum pv. hederae</name>
    <dbReference type="NCBI Taxonomy" id="453603"/>
    <lineage>
        <taxon>Bacteria</taxon>
        <taxon>Pseudomonadati</taxon>
        <taxon>Pseudomonadota</taxon>
        <taxon>Gammaproteobacteria</taxon>
        <taxon>Lysobacterales</taxon>
        <taxon>Lysobacteraceae</taxon>
        <taxon>Xanthomonas</taxon>
    </lineage>
</organism>
<evidence type="ECO:0000256" key="1">
    <source>
        <dbReference type="SAM" id="Phobius"/>
    </source>
</evidence>
<dbReference type="EMBL" id="JANWTP010000119">
    <property type="protein sequence ID" value="MDC8640399.1"/>
    <property type="molecule type" value="Genomic_DNA"/>
</dbReference>
<keyword evidence="1" id="KW-0472">Membrane</keyword>
<dbReference type="Proteomes" id="UP001140230">
    <property type="component" value="Unassembled WGS sequence"/>
</dbReference>
<evidence type="ECO:0000313" key="3">
    <source>
        <dbReference type="Proteomes" id="UP001140230"/>
    </source>
</evidence>
<dbReference type="AlphaFoldDB" id="A0A9X4BVJ1"/>
<proteinExistence type="predicted"/>
<gene>
    <name evidence="2" type="ORF">NY667_22000</name>
</gene>
<protein>
    <submittedName>
        <fullName evidence="2">Vacuolar protein sorting-associated protein 35</fullName>
    </submittedName>
</protein>
<reference evidence="2" key="1">
    <citation type="journal article" date="2022" name="Phytopathology">
        <title>Whole genome sequencing-based tracing of a 2022 introduction and outbreak of Xanthomonas hortorum pv. pelargonii.</title>
        <authorList>
            <person name="Iruegas Bocardo F."/>
            <person name="Weisberg A.J."/>
            <person name="Riutta E.R."/>
            <person name="Kilday K.B."/>
            <person name="Bonkowski J.C."/>
            <person name="Creswell T.C."/>
            <person name="Daughtrey M."/>
            <person name="Rane K.K."/>
            <person name="Grunwald N.J."/>
            <person name="Chang J.H."/>
            <person name="Putnam M."/>
        </authorList>
    </citation>
    <scope>NUCLEOTIDE SEQUENCE</scope>
    <source>
        <strain evidence="2">22-338</strain>
    </source>
</reference>
<comment type="caution">
    <text evidence="2">The sequence shown here is derived from an EMBL/GenBank/DDBJ whole genome shotgun (WGS) entry which is preliminary data.</text>
</comment>
<name>A0A9X4BVJ1_9XANT</name>
<sequence>MWSATILLQGIIEGVKASPYWAALALLGAVVGALATIPRLVNAVLDLESKWRSRRVADQIFRSSGVASFTSDDVLYAGRNYVVPNCMQTDPSNEDDLRTVVALGPLFQTIDDHFDAGGQKRHVILLADSGMGKTSFCINYYAREMKKRASKRRSVVIVSLGRGNAIEEIRRVANKRDTVCFLDAFDEDPSAAGNPSERLSELMGEAADFRNIVVTCRSQFFASDDAIPSGSGIMYVAARKAGQGRELPLHRLFLAPFSTNQIRTYLSKQFPLASVSNWRMRRQALALVATISELSTRPMLLELLPDLVRERRSISELFGLYEFLVEKWLERESGWIRPVDLREISVELAVRSYIQQRSGHGDRIAPSVIEELASAHQTPLETWKLKSRSLLNRDVAGRFKFAHRSVMEYLFLLAALAGDQRCFSVEWTDLMKDLFVSWGASDPRATNDCAMEILRMDHDRTGLFPLASPLKHPDLRSVADCRKLLKADGISFRQSRRIPVAWRNRSLRLTSSPTQAGVTSHMICDSSHGISWWVNDVSQLSREDERALYRDQRHSSHSFGKDSELEAKRRLPSIEEILSLWESEPYLTQERGVGAIFDRQEIYWLGDSGDNGPLCCSFGDPLDYAQLRLISSKIVDERAFHVYEFQNRFGYINREPFRAMAVYVANDS</sequence>
<feature type="transmembrane region" description="Helical" evidence="1">
    <location>
        <begin position="20"/>
        <end position="45"/>
    </location>
</feature>
<reference evidence="2" key="2">
    <citation type="submission" date="2022-08" db="EMBL/GenBank/DDBJ databases">
        <authorList>
            <person name="Iruegas-Bocardo F."/>
            <person name="Weisberg A.J."/>
            <person name="Riutta E.R."/>
            <person name="Kilday K."/>
            <person name="Bonkowski J.C."/>
            <person name="Creswell T."/>
            <person name="Daughtrey M.L."/>
            <person name="Rane K."/>
            <person name="Grunwald N.J."/>
            <person name="Chang J.H."/>
            <person name="Putnam M.L."/>
        </authorList>
    </citation>
    <scope>NUCLEOTIDE SEQUENCE</scope>
    <source>
        <strain evidence="2">22-338</strain>
    </source>
</reference>
<keyword evidence="1" id="KW-1133">Transmembrane helix</keyword>
<evidence type="ECO:0000313" key="2">
    <source>
        <dbReference type="EMBL" id="MDC8640399.1"/>
    </source>
</evidence>
<accession>A0A9X4BVJ1</accession>
<keyword evidence="1" id="KW-0812">Transmembrane</keyword>
<dbReference type="RefSeq" id="WP_273664668.1">
    <property type="nucleotide sequence ID" value="NZ_CP168178.1"/>
</dbReference>